<keyword evidence="2" id="KW-1185">Reference proteome</keyword>
<organism evidence="1 2">
    <name type="scientific">Penicillium bovifimosum</name>
    <dbReference type="NCBI Taxonomy" id="126998"/>
    <lineage>
        <taxon>Eukaryota</taxon>
        <taxon>Fungi</taxon>
        <taxon>Dikarya</taxon>
        <taxon>Ascomycota</taxon>
        <taxon>Pezizomycotina</taxon>
        <taxon>Eurotiomycetes</taxon>
        <taxon>Eurotiomycetidae</taxon>
        <taxon>Eurotiales</taxon>
        <taxon>Aspergillaceae</taxon>
        <taxon>Penicillium</taxon>
    </lineage>
</organism>
<reference evidence="1" key="2">
    <citation type="journal article" date="2023" name="IMA Fungus">
        <title>Comparative genomic study of the Penicillium genus elucidates a diverse pangenome and 15 lateral gene transfer events.</title>
        <authorList>
            <person name="Petersen C."/>
            <person name="Sorensen T."/>
            <person name="Nielsen M.R."/>
            <person name="Sondergaard T.E."/>
            <person name="Sorensen J.L."/>
            <person name="Fitzpatrick D.A."/>
            <person name="Frisvad J.C."/>
            <person name="Nielsen K.L."/>
        </authorList>
    </citation>
    <scope>NUCLEOTIDE SEQUENCE</scope>
    <source>
        <strain evidence="1">IBT 22155</strain>
    </source>
</reference>
<proteinExistence type="predicted"/>
<reference evidence="1" key="1">
    <citation type="submission" date="2022-11" db="EMBL/GenBank/DDBJ databases">
        <authorList>
            <person name="Petersen C."/>
        </authorList>
    </citation>
    <scope>NUCLEOTIDE SEQUENCE</scope>
    <source>
        <strain evidence="1">IBT 22155</strain>
    </source>
</reference>
<comment type="caution">
    <text evidence="1">The sequence shown here is derived from an EMBL/GenBank/DDBJ whole genome shotgun (WGS) entry which is preliminary data.</text>
</comment>
<evidence type="ECO:0000313" key="2">
    <source>
        <dbReference type="Proteomes" id="UP001149079"/>
    </source>
</evidence>
<dbReference type="AlphaFoldDB" id="A0A9W9L8T7"/>
<evidence type="ECO:0000313" key="1">
    <source>
        <dbReference type="EMBL" id="KAJ5142697.1"/>
    </source>
</evidence>
<dbReference type="RefSeq" id="XP_056524341.1">
    <property type="nucleotide sequence ID" value="XM_056662228.1"/>
</dbReference>
<dbReference type="Proteomes" id="UP001149079">
    <property type="component" value="Unassembled WGS sequence"/>
</dbReference>
<dbReference type="GeneID" id="81401398"/>
<name>A0A9W9L8T7_9EURO</name>
<protein>
    <submittedName>
        <fullName evidence="1">Uncharacterized protein</fullName>
    </submittedName>
</protein>
<gene>
    <name evidence="1" type="ORF">N7515_001484</name>
</gene>
<accession>A0A9W9L8T7</accession>
<dbReference type="OrthoDB" id="4331777at2759"/>
<dbReference type="EMBL" id="JAPQKL010000002">
    <property type="protein sequence ID" value="KAJ5142697.1"/>
    <property type="molecule type" value="Genomic_DNA"/>
</dbReference>
<sequence length="151" mass="17597">MSTTQRDQPSPTKSRARQRIDGLRAIFRYRYERDILNDLLYTYKWAVEDGPEGDRLLEVALDIHSLKIQADKVKRAALTVAIEAKDMKYAFYKPGGAWFFHTYVPSACDQFSRQMARRLVAHLEDPELNPATCYYVSQELFLSSHNLPFFK</sequence>